<sequence length="679" mass="78067">MYNGIGLTTPRGSGTNGYIQSNKFFVKPKTNRVTDATRPFEAGQGTAGLTTKKPNKDILEHDRKRQIELKLVILEDKLTEQGYTESEIADKLIEARKALEAQQEKDEEEGEVIPTPTHQKKVSDTQTHQVAARKEKQMETLRAALGIGIELSESAAPPLMNSDKREHAFLDRERPIATAVDVDDIKVKTDKKKGQTIGDEIDKSKHWKKKKEKGSRHHDTDAETDSSIEYLKKAARKKSRKGYESENDSDDFATGRKKKSAKKHDRRRPHDSDGNSDDSDSDSDRKDDETGKRNVDKHKTSRRRHDSSEVDSDTNGGKEKKRGEVQRQKIELSGSHRRRRDKNMDSESDSDSNGTRDRKKVTVKKGRYNYDTEEESDSDTAGDGKVEKSRVRGRRHDSDDDEDSSSSYDRKIGKVTAPKQRVGRRRSVSLTDDSDSSSSDKDSDSSDQKHNIIGKKNVDRDRRGHGVNADNRGRGSQEDKEFASGAAKNYERRERTINRDDSLRKLENSREMMKGKRKLDDKYTDEQPESKSRSRNLGKEVEYERYDPKVDSRLVRSGGEFDGDNRKQDDRIQSKISESHHGSRRNDWDYEDWRGGGRQSKDEEEPRGRKHARDEMDHKYRSHGRDEEQQHGSRRQRKGEEDERGNKGRVRDRQLDHSVKVAYDDARSSERKSRRDDRR</sequence>
<protein>
    <submittedName>
        <fullName evidence="10 11">Serine/arginine repetitive matrix protein 2</fullName>
    </submittedName>
</protein>
<keyword evidence="5" id="KW-0508">mRNA splicing</keyword>
<dbReference type="Gramene" id="Tc10v2_t010250.1">
    <property type="protein sequence ID" value="Tc10v2_p010250.1"/>
    <property type="gene ID" value="Tc10v2_g010250"/>
</dbReference>
<dbReference type="PANTHER" id="PTHR36562:SF5">
    <property type="entry name" value="SERINE_ARGININE REPETITIVE MATRIX 2"/>
    <property type="match status" value="1"/>
</dbReference>
<evidence type="ECO:0000256" key="4">
    <source>
        <dbReference type="ARBA" id="ARBA00022728"/>
    </source>
</evidence>
<keyword evidence="3" id="KW-0507">mRNA processing</keyword>
<gene>
    <name evidence="10 11" type="primary">LOC18586947</name>
</gene>
<proteinExistence type="inferred from homology"/>
<dbReference type="RefSeq" id="XP_017984806.1">
    <property type="nucleotide sequence ID" value="XM_018129317.1"/>
</dbReference>
<dbReference type="AlphaFoldDB" id="A0AB32X3E1"/>
<dbReference type="KEGG" id="tcc:18586947"/>
<dbReference type="CDD" id="cd21373">
    <property type="entry name" value="cwf21_SRRM2-like"/>
    <property type="match status" value="1"/>
</dbReference>
<dbReference type="InterPro" id="IPR051372">
    <property type="entry name" value="CWC21"/>
</dbReference>
<reference evidence="9" key="1">
    <citation type="journal article" date="1997" name="Nucleic Acids Res.">
        <title>tRNAscan-SE: a program for improved detection of transfer RNA genes in genomic sequence.</title>
        <authorList>
            <person name="Lowe T.M."/>
            <person name="Eddy S.R."/>
        </authorList>
    </citation>
    <scope>NUCLEOTIDE SEQUENCE [LARGE SCALE GENOMIC DNA]</scope>
    <source>
        <strain evidence="9">r\B97-61/B2</strain>
    </source>
</reference>
<dbReference type="GO" id="GO:0008380">
    <property type="term" value="P:RNA splicing"/>
    <property type="evidence" value="ECO:0007669"/>
    <property type="project" value="UniProtKB-KW"/>
</dbReference>
<dbReference type="Proteomes" id="UP000694886">
    <property type="component" value="Chromosome 10"/>
</dbReference>
<feature type="compositionally biased region" description="Basic residues" evidence="7">
    <location>
        <begin position="255"/>
        <end position="267"/>
    </location>
</feature>
<evidence type="ECO:0000256" key="6">
    <source>
        <dbReference type="ARBA" id="ARBA00023242"/>
    </source>
</evidence>
<feature type="compositionally biased region" description="Acidic residues" evidence="7">
    <location>
        <begin position="371"/>
        <end position="380"/>
    </location>
</feature>
<evidence type="ECO:0000259" key="8">
    <source>
        <dbReference type="SMART" id="SM01115"/>
    </source>
</evidence>
<feature type="compositionally biased region" description="Basic residues" evidence="7">
    <location>
        <begin position="205"/>
        <end position="216"/>
    </location>
</feature>
<comment type="subcellular location">
    <subcellularLocation>
        <location evidence="1">Nucleus</location>
    </subcellularLocation>
</comment>
<dbReference type="InterPro" id="IPR013170">
    <property type="entry name" value="mRNA_splic_Cwf21_dom"/>
</dbReference>
<feature type="compositionally biased region" description="Basic and acidic residues" evidence="7">
    <location>
        <begin position="438"/>
        <end position="464"/>
    </location>
</feature>
<feature type="region of interest" description="Disordered" evidence="7">
    <location>
        <begin position="170"/>
        <end position="679"/>
    </location>
</feature>
<dbReference type="Gene3D" id="6.10.140.420">
    <property type="match status" value="1"/>
</dbReference>
<feature type="domain" description="CWF21" evidence="8">
    <location>
        <begin position="59"/>
        <end position="104"/>
    </location>
</feature>
<dbReference type="GO" id="GO:0006397">
    <property type="term" value="P:mRNA processing"/>
    <property type="evidence" value="ECO:0007669"/>
    <property type="project" value="UniProtKB-KW"/>
</dbReference>
<dbReference type="Pfam" id="PF08312">
    <property type="entry name" value="cwf21"/>
    <property type="match status" value="1"/>
</dbReference>
<feature type="compositionally biased region" description="Basic residues" evidence="7">
    <location>
        <begin position="357"/>
        <end position="367"/>
    </location>
</feature>
<accession>A0AB32X3E1</accession>
<dbReference type="PANTHER" id="PTHR36562">
    <property type="entry name" value="SERINE/ARGININE REPETITIVE MATRIX 2"/>
    <property type="match status" value="1"/>
</dbReference>
<evidence type="ECO:0000256" key="3">
    <source>
        <dbReference type="ARBA" id="ARBA00022664"/>
    </source>
</evidence>
<keyword evidence="4" id="KW-0747">Spliceosome</keyword>
<dbReference type="GO" id="GO:0005681">
    <property type="term" value="C:spliceosomal complex"/>
    <property type="evidence" value="ECO:0007669"/>
    <property type="project" value="UniProtKB-KW"/>
</dbReference>
<dbReference type="RefSeq" id="XP_017984807.1">
    <property type="nucleotide sequence ID" value="XM_018129318.1"/>
</dbReference>
<feature type="compositionally biased region" description="Basic and acidic residues" evidence="7">
    <location>
        <begin position="316"/>
        <end position="330"/>
    </location>
</feature>
<feature type="compositionally biased region" description="Basic and acidic residues" evidence="7">
    <location>
        <begin position="282"/>
        <end position="298"/>
    </location>
</feature>
<dbReference type="Gramene" id="Tc10v2_t010250.2">
    <property type="protein sequence ID" value="Tc10v2_p010250.2"/>
    <property type="gene ID" value="Tc10v2_g010250"/>
</dbReference>
<feature type="compositionally biased region" description="Basic and acidic residues" evidence="7">
    <location>
        <begin position="471"/>
        <end position="482"/>
    </location>
</feature>
<evidence type="ECO:0000313" key="9">
    <source>
        <dbReference type="Proteomes" id="UP000694886"/>
    </source>
</evidence>
<keyword evidence="6" id="KW-0539">Nucleus</keyword>
<feature type="compositionally biased region" description="Basic and acidic residues" evidence="7">
    <location>
        <begin position="563"/>
        <end position="631"/>
    </location>
</feature>
<dbReference type="GeneID" id="18586947"/>
<evidence type="ECO:0000313" key="11">
    <source>
        <dbReference type="RefSeq" id="XP_017984807.1"/>
    </source>
</evidence>
<feature type="compositionally biased region" description="Basic and acidic residues" evidence="7">
    <location>
        <begin position="489"/>
        <end position="554"/>
    </location>
</feature>
<organism evidence="9 11">
    <name type="scientific">Theobroma cacao</name>
    <name type="common">Cacao</name>
    <name type="synonym">Cocoa</name>
    <dbReference type="NCBI Taxonomy" id="3641"/>
    <lineage>
        <taxon>Eukaryota</taxon>
        <taxon>Viridiplantae</taxon>
        <taxon>Streptophyta</taxon>
        <taxon>Embryophyta</taxon>
        <taxon>Tracheophyta</taxon>
        <taxon>Spermatophyta</taxon>
        <taxon>Magnoliopsida</taxon>
        <taxon>eudicotyledons</taxon>
        <taxon>Gunneridae</taxon>
        <taxon>Pentapetalae</taxon>
        <taxon>rosids</taxon>
        <taxon>malvids</taxon>
        <taxon>Malvales</taxon>
        <taxon>Malvaceae</taxon>
        <taxon>Byttnerioideae</taxon>
        <taxon>Theobroma</taxon>
    </lineage>
</organism>
<evidence type="ECO:0000256" key="2">
    <source>
        <dbReference type="ARBA" id="ARBA00005954"/>
    </source>
</evidence>
<evidence type="ECO:0000256" key="7">
    <source>
        <dbReference type="SAM" id="MobiDB-lite"/>
    </source>
</evidence>
<dbReference type="SMART" id="SM01115">
    <property type="entry name" value="cwf21"/>
    <property type="match status" value="1"/>
</dbReference>
<evidence type="ECO:0000256" key="1">
    <source>
        <dbReference type="ARBA" id="ARBA00004123"/>
    </source>
</evidence>
<evidence type="ECO:0000256" key="5">
    <source>
        <dbReference type="ARBA" id="ARBA00023187"/>
    </source>
</evidence>
<evidence type="ECO:0000313" key="10">
    <source>
        <dbReference type="RefSeq" id="XP_017984806.1"/>
    </source>
</evidence>
<feature type="compositionally biased region" description="Basic and acidic residues" evidence="7">
    <location>
        <begin position="638"/>
        <end position="679"/>
    </location>
</feature>
<feature type="region of interest" description="Disordered" evidence="7">
    <location>
        <begin position="101"/>
        <end position="125"/>
    </location>
</feature>
<comment type="similarity">
    <text evidence="2">Belongs to the CWC21 family.</text>
</comment>
<name>A0AB32X3E1_THECC</name>
<reference evidence="10 11" key="2">
    <citation type="submission" date="2025-04" db="UniProtKB">
        <authorList>
            <consortium name="RefSeq"/>
        </authorList>
    </citation>
    <scope>IDENTIFICATION</scope>
</reference>